<evidence type="ECO:0000313" key="9">
    <source>
        <dbReference type="Proteomes" id="UP000317901"/>
    </source>
</evidence>
<dbReference type="GO" id="GO:0005975">
    <property type="term" value="P:carbohydrate metabolic process"/>
    <property type="evidence" value="ECO:0007669"/>
    <property type="project" value="InterPro"/>
</dbReference>
<keyword evidence="4 5" id="KW-0326">Glycosidase</keyword>
<evidence type="ECO:0000256" key="1">
    <source>
        <dbReference type="ARBA" id="ARBA00009121"/>
    </source>
</evidence>
<dbReference type="InterPro" id="IPR003961">
    <property type="entry name" value="FN3_dom"/>
</dbReference>
<evidence type="ECO:0000256" key="3">
    <source>
        <dbReference type="ARBA" id="ARBA00022801"/>
    </source>
</evidence>
<dbReference type="Pfam" id="PF02839">
    <property type="entry name" value="CBM_5_12"/>
    <property type="match status" value="1"/>
</dbReference>
<dbReference type="SUPFAM" id="SSF51445">
    <property type="entry name" value="(Trans)glycosidases"/>
    <property type="match status" value="1"/>
</dbReference>
<dbReference type="GO" id="GO:0030246">
    <property type="term" value="F:carbohydrate binding"/>
    <property type="evidence" value="ECO:0007669"/>
    <property type="project" value="InterPro"/>
</dbReference>
<dbReference type="CDD" id="cd00063">
    <property type="entry name" value="FN3"/>
    <property type="match status" value="1"/>
</dbReference>
<dbReference type="CDD" id="cd12214">
    <property type="entry name" value="ChiA1_BD"/>
    <property type="match status" value="1"/>
</dbReference>
<dbReference type="Gene3D" id="2.60.40.10">
    <property type="entry name" value="Immunoglobulins"/>
    <property type="match status" value="1"/>
</dbReference>
<organism evidence="8 9">
    <name type="scientific">Pseudomonas saxonica</name>
    <dbReference type="NCBI Taxonomy" id="2600598"/>
    <lineage>
        <taxon>Bacteria</taxon>
        <taxon>Pseudomonadati</taxon>
        <taxon>Pseudomonadota</taxon>
        <taxon>Gammaproteobacteria</taxon>
        <taxon>Pseudomonadales</taxon>
        <taxon>Pseudomonadaceae</taxon>
        <taxon>Pseudomonas</taxon>
    </lineage>
</organism>
<proteinExistence type="inferred from homology"/>
<dbReference type="InterPro" id="IPR036573">
    <property type="entry name" value="CBM_sf_5/12"/>
</dbReference>
<dbReference type="Gene3D" id="2.10.10.20">
    <property type="entry name" value="Carbohydrate-binding module superfamily 5/12"/>
    <property type="match status" value="1"/>
</dbReference>
<dbReference type="PROSITE" id="PS01095">
    <property type="entry name" value="GH18_1"/>
    <property type="match status" value="1"/>
</dbReference>
<feature type="domain" description="GH18" evidence="7">
    <location>
        <begin position="8"/>
        <end position="317"/>
    </location>
</feature>
<dbReference type="PANTHER" id="PTHR45708:SF49">
    <property type="entry name" value="ENDOCHITINASE"/>
    <property type="match status" value="1"/>
</dbReference>
<dbReference type="OrthoDB" id="315328at2"/>
<dbReference type="SUPFAM" id="SSF49265">
    <property type="entry name" value="Fibronectin type III"/>
    <property type="match status" value="1"/>
</dbReference>
<keyword evidence="3 5" id="KW-0378">Hydrolase</keyword>
<reference evidence="8 9" key="1">
    <citation type="submission" date="2019-06" db="EMBL/GenBank/DDBJ databases">
        <title>Pseudomonas bimorpha sp. nov. isolated from bovine raw milk and skim milk concentrate.</title>
        <authorList>
            <person name="Hofmann K."/>
            <person name="Huptas C."/>
            <person name="Doll E."/>
            <person name="Scherer S."/>
            <person name="Wenning M."/>
        </authorList>
    </citation>
    <scope>NUCLEOTIDE SEQUENCE [LARGE SCALE GENOMIC DNA]</scope>
    <source>
        <strain evidence="8 9">DSM 108990</strain>
    </source>
</reference>
<dbReference type="Pfam" id="PF00704">
    <property type="entry name" value="Glyco_hydro_18"/>
    <property type="match status" value="1"/>
</dbReference>
<evidence type="ECO:0000259" key="6">
    <source>
        <dbReference type="PROSITE" id="PS50853"/>
    </source>
</evidence>
<dbReference type="InterPro" id="IPR050542">
    <property type="entry name" value="Glycosyl_Hydrlase18_Chitinase"/>
</dbReference>
<comment type="similarity">
    <text evidence="1">Belongs to the glycosyl hydrolase 18 family. Chitinase class II subfamily.</text>
</comment>
<dbReference type="InterPro" id="IPR001223">
    <property type="entry name" value="Glyco_hydro18_cat"/>
</dbReference>
<dbReference type="PROSITE" id="PS50853">
    <property type="entry name" value="FN3"/>
    <property type="match status" value="1"/>
</dbReference>
<dbReference type="InterPro" id="IPR003610">
    <property type="entry name" value="CBM5/12"/>
</dbReference>
<dbReference type="InterPro" id="IPR001579">
    <property type="entry name" value="Glyco_hydro_18_chit_AS"/>
</dbReference>
<evidence type="ECO:0000256" key="4">
    <source>
        <dbReference type="ARBA" id="ARBA00023295"/>
    </source>
</evidence>
<dbReference type="Proteomes" id="UP000317901">
    <property type="component" value="Unassembled WGS sequence"/>
</dbReference>
<evidence type="ECO:0000313" key="8">
    <source>
        <dbReference type="EMBL" id="TWR98344.1"/>
    </source>
</evidence>
<evidence type="ECO:0000259" key="7">
    <source>
        <dbReference type="PROSITE" id="PS51910"/>
    </source>
</evidence>
<comment type="caution">
    <text evidence="8">The sequence shown here is derived from an EMBL/GenBank/DDBJ whole genome shotgun (WGS) entry which is preliminary data.</text>
</comment>
<gene>
    <name evidence="8" type="ORF">FJD37_04390</name>
</gene>
<accession>A0A5C5Q7C5</accession>
<feature type="domain" description="Fibronectin type-III" evidence="6">
    <location>
        <begin position="328"/>
        <end position="413"/>
    </location>
</feature>
<dbReference type="GO" id="GO:0005576">
    <property type="term" value="C:extracellular region"/>
    <property type="evidence" value="ECO:0007669"/>
    <property type="project" value="InterPro"/>
</dbReference>
<protein>
    <recommendedName>
        <fullName evidence="2">chitinase</fullName>
        <ecNumber evidence="2">3.2.1.14</ecNumber>
    </recommendedName>
</protein>
<sequence>MPDMSNRQIIMGFWHNWAEGEWSGSGYQQGSFKNMSLLDIPEHYNVVAVAFMKVAAGSTDPIPTFKPYNETDEEFRRQIGVLNAQGRAVLISLGGADAHIELSNADEDALVERIIYLTDTYGFDGLDIDLEQAAIIAKDNQTVIPAALKRVKSLYREQGKNFIVSMAPEFPYLRNDNSYVPYITSLEGDYDFIAPQFYNQGADGVWVDGLGNLKQNDDTVKEDFLYYLTESIVTGTRGYIKIPHEKLVIGLPSNNDGAANGYASNPQDVIKALERLKAAELPIKGLMTWSINWDAGKTKSGVPYDWEFITRYGFIAGGETPNPEKPSTPSDVLSIAITKTEIALDWKLSTGPNPIVHYWIYRDGKPAGQNQAPPFTDRNLQPDTLYNYQILARDSLGNSSELSAILPVRTAGSGDSESEWKQETWYADNSSVTYLGLAYRCVMQHTAIEFWTPDKATSLWQRT</sequence>
<dbReference type="SUPFAM" id="SSF51055">
    <property type="entry name" value="Carbohydrate binding domain"/>
    <property type="match status" value="1"/>
</dbReference>
<dbReference type="PROSITE" id="PS51910">
    <property type="entry name" value="GH18_2"/>
    <property type="match status" value="1"/>
</dbReference>
<dbReference type="AlphaFoldDB" id="A0A5C5Q7C5"/>
<dbReference type="PANTHER" id="PTHR45708">
    <property type="entry name" value="ENDOCHITINASE"/>
    <property type="match status" value="1"/>
</dbReference>
<dbReference type="Gene3D" id="3.20.20.80">
    <property type="entry name" value="Glycosidases"/>
    <property type="match status" value="1"/>
</dbReference>
<dbReference type="InterPro" id="IPR036116">
    <property type="entry name" value="FN3_sf"/>
</dbReference>
<dbReference type="InterPro" id="IPR013783">
    <property type="entry name" value="Ig-like_fold"/>
</dbReference>
<evidence type="ECO:0000256" key="5">
    <source>
        <dbReference type="RuleBase" id="RU000489"/>
    </source>
</evidence>
<dbReference type="GO" id="GO:0008843">
    <property type="term" value="F:endochitinase activity"/>
    <property type="evidence" value="ECO:0007669"/>
    <property type="project" value="UniProtKB-EC"/>
</dbReference>
<dbReference type="SMART" id="SM00060">
    <property type="entry name" value="FN3"/>
    <property type="match status" value="1"/>
</dbReference>
<name>A0A5C5Q7C5_9PSED</name>
<dbReference type="EC" id="3.2.1.14" evidence="2"/>
<evidence type="ECO:0000256" key="2">
    <source>
        <dbReference type="ARBA" id="ARBA00012729"/>
    </source>
</evidence>
<dbReference type="EMBL" id="VFIP01000006">
    <property type="protein sequence ID" value="TWR98344.1"/>
    <property type="molecule type" value="Genomic_DNA"/>
</dbReference>
<dbReference type="InterPro" id="IPR017853">
    <property type="entry name" value="GH"/>
</dbReference>
<dbReference type="CDD" id="cd02871">
    <property type="entry name" value="GH18_chitinase_D-like"/>
    <property type="match status" value="1"/>
</dbReference>